<evidence type="ECO:0000259" key="3">
    <source>
        <dbReference type="PROSITE" id="PS50902"/>
    </source>
</evidence>
<evidence type="ECO:0000256" key="1">
    <source>
        <dbReference type="ARBA" id="ARBA00001966"/>
    </source>
</evidence>
<dbReference type="OrthoDB" id="9059at2157"/>
<dbReference type="InterPro" id="IPR008254">
    <property type="entry name" value="Flavodoxin/NO_synth"/>
</dbReference>
<keyword evidence="5" id="KW-1185">Reference proteome</keyword>
<dbReference type="RefSeq" id="WP_096206180.1">
    <property type="nucleotide sequence ID" value="NZ_FZMP01000183.1"/>
</dbReference>
<proteinExistence type="inferred from homology"/>
<name>A0A284VQF0_9EURY</name>
<gene>
    <name evidence="4" type="ORF">MNV_380004</name>
</gene>
<dbReference type="GO" id="GO:0009055">
    <property type="term" value="F:electron transfer activity"/>
    <property type="evidence" value="ECO:0007669"/>
    <property type="project" value="InterPro"/>
</dbReference>
<dbReference type="Pfam" id="PF03358">
    <property type="entry name" value="FMN_red"/>
    <property type="match status" value="1"/>
</dbReference>
<dbReference type="InterPro" id="IPR001226">
    <property type="entry name" value="Flavodoxin_CS"/>
</dbReference>
<dbReference type="AlphaFoldDB" id="A0A284VQF0"/>
<evidence type="ECO:0000313" key="4">
    <source>
        <dbReference type="EMBL" id="SNQ61504.1"/>
    </source>
</evidence>
<dbReference type="InterPro" id="IPR029039">
    <property type="entry name" value="Flavoprotein-like_sf"/>
</dbReference>
<reference evidence="5" key="1">
    <citation type="submission" date="2017-06" db="EMBL/GenBank/DDBJ databases">
        <authorList>
            <person name="Cremers G."/>
        </authorList>
    </citation>
    <scope>NUCLEOTIDE SEQUENCE [LARGE SCALE GENOMIC DNA]</scope>
</reference>
<organism evidence="4 5">
    <name type="scientific">Candidatus Methanoperedens nitratireducens</name>
    <dbReference type="NCBI Taxonomy" id="1392998"/>
    <lineage>
        <taxon>Archaea</taxon>
        <taxon>Methanobacteriati</taxon>
        <taxon>Methanobacteriota</taxon>
        <taxon>Stenosarchaea group</taxon>
        <taxon>Methanomicrobia</taxon>
        <taxon>Methanosarcinales</taxon>
        <taxon>ANME-2 cluster</taxon>
        <taxon>Candidatus Methanoperedentaceae</taxon>
        <taxon>Candidatus Methanoperedens</taxon>
    </lineage>
</organism>
<dbReference type="PROSITE" id="PS00201">
    <property type="entry name" value="FLAVODOXIN"/>
    <property type="match status" value="1"/>
</dbReference>
<dbReference type="GO" id="GO:0010181">
    <property type="term" value="F:FMN binding"/>
    <property type="evidence" value="ECO:0007669"/>
    <property type="project" value="InterPro"/>
</dbReference>
<dbReference type="GO" id="GO:0016020">
    <property type="term" value="C:membrane"/>
    <property type="evidence" value="ECO:0007669"/>
    <property type="project" value="TreeGrafter"/>
</dbReference>
<dbReference type="PANTHER" id="PTHR30546:SF57">
    <property type="entry name" value="FLAVODOXIN FAMILY PROTEIN"/>
    <property type="match status" value="1"/>
</dbReference>
<dbReference type="SUPFAM" id="SSF52218">
    <property type="entry name" value="Flavoproteins"/>
    <property type="match status" value="1"/>
</dbReference>
<dbReference type="InterPro" id="IPR005025">
    <property type="entry name" value="FMN_Rdtase-like_dom"/>
</dbReference>
<dbReference type="EMBL" id="FZMP01000183">
    <property type="protein sequence ID" value="SNQ61504.1"/>
    <property type="molecule type" value="Genomic_DNA"/>
</dbReference>
<dbReference type="PANTHER" id="PTHR30546">
    <property type="entry name" value="FLAVODOXIN-RELATED PROTEIN WRBA-RELATED"/>
    <property type="match status" value="1"/>
</dbReference>
<dbReference type="PROSITE" id="PS50902">
    <property type="entry name" value="FLAVODOXIN_LIKE"/>
    <property type="match status" value="1"/>
</dbReference>
<accession>A0A284VQF0</accession>
<protein>
    <submittedName>
        <fullName evidence="4">Flavodoxin/nitric oxide synthase</fullName>
    </submittedName>
</protein>
<dbReference type="Gene3D" id="3.40.50.360">
    <property type="match status" value="1"/>
</dbReference>
<sequence length="159" mass="16872">MPEILIVYYSRAGNTEKLAKAIAQGVRDGGGNPTLKTVDEVDINELPEFDGIIAGSPVYFGIMAAELKKFFENTVTVRRKLFNKVGAAFATSAHRTGGKETTIMSILQAMLICGMTVVGDPFETGGHYGAAGSDETGLNEGRALGKRVAELAGLIYGKK</sequence>
<evidence type="ECO:0000313" key="5">
    <source>
        <dbReference type="Proteomes" id="UP000218615"/>
    </source>
</evidence>
<comment type="cofactor">
    <cofactor evidence="1">
        <name>[4Fe-4S] cluster</name>
        <dbReference type="ChEBI" id="CHEBI:49883"/>
    </cofactor>
</comment>
<evidence type="ECO:0000256" key="2">
    <source>
        <dbReference type="ARBA" id="ARBA00038292"/>
    </source>
</evidence>
<comment type="similarity">
    <text evidence="2">Belongs to the SsuE family. Isf subfamily.</text>
</comment>
<dbReference type="GO" id="GO:0003955">
    <property type="term" value="F:NAD(P)H dehydrogenase (quinone) activity"/>
    <property type="evidence" value="ECO:0007669"/>
    <property type="project" value="TreeGrafter"/>
</dbReference>
<dbReference type="Proteomes" id="UP000218615">
    <property type="component" value="Unassembled WGS sequence"/>
</dbReference>
<feature type="domain" description="Flavodoxin-like" evidence="3">
    <location>
        <begin position="4"/>
        <end position="159"/>
    </location>
</feature>